<keyword evidence="5" id="KW-0411">Iron-sulfur</keyword>
<organism evidence="7 8">
    <name type="scientific">Bacteroides xylanisolvens SD CC 1b</name>
    <dbReference type="NCBI Taxonomy" id="702447"/>
    <lineage>
        <taxon>Bacteria</taxon>
        <taxon>Pseudomonadati</taxon>
        <taxon>Bacteroidota</taxon>
        <taxon>Bacteroidia</taxon>
        <taxon>Bacteroidales</taxon>
        <taxon>Bacteroidaceae</taxon>
        <taxon>Bacteroides</taxon>
    </lineage>
</organism>
<evidence type="ECO:0000256" key="5">
    <source>
        <dbReference type="ARBA" id="ARBA00023014"/>
    </source>
</evidence>
<keyword evidence="3" id="KW-0560">Oxidoreductase</keyword>
<dbReference type="GO" id="GO:0046872">
    <property type="term" value="F:metal ion binding"/>
    <property type="evidence" value="ECO:0007669"/>
    <property type="project" value="UniProtKB-KW"/>
</dbReference>
<evidence type="ECO:0000256" key="4">
    <source>
        <dbReference type="ARBA" id="ARBA00023004"/>
    </source>
</evidence>
<keyword evidence="7" id="KW-0456">Lyase</keyword>
<dbReference type="GO" id="GO:0016829">
    <property type="term" value="F:lyase activity"/>
    <property type="evidence" value="ECO:0007669"/>
    <property type="project" value="UniProtKB-KW"/>
</dbReference>
<dbReference type="EMBL" id="CBXG010000049">
    <property type="protein sequence ID" value="CDM06841.1"/>
    <property type="molecule type" value="Genomic_DNA"/>
</dbReference>
<dbReference type="InterPro" id="IPR036188">
    <property type="entry name" value="FAD/NAD-bd_sf"/>
</dbReference>
<dbReference type="Gene3D" id="3.50.50.60">
    <property type="entry name" value="FAD/NAD(P)-binding domain"/>
    <property type="match status" value="1"/>
</dbReference>
<protein>
    <submittedName>
        <fullName evidence="7">Probable xanthan lyase</fullName>
    </submittedName>
</protein>
<evidence type="ECO:0000313" key="8">
    <source>
        <dbReference type="Proteomes" id="UP000019380"/>
    </source>
</evidence>
<accession>D4VN98</accession>
<proteinExistence type="predicted"/>
<keyword evidence="2" id="KW-0479">Metal-binding</keyword>
<dbReference type="GO" id="GO:0016491">
    <property type="term" value="F:oxidoreductase activity"/>
    <property type="evidence" value="ECO:0007669"/>
    <property type="project" value="UniProtKB-KW"/>
</dbReference>
<evidence type="ECO:0000259" key="6">
    <source>
        <dbReference type="Pfam" id="PF25275"/>
    </source>
</evidence>
<sequence length="667" mass="75071">MKPDMKNLILLLTVLTFLFSCKSNPKEEYDICIYGGTSAGVIAAYSAKMLDKKVLLIEPQSRLGGLTSGGLGFTDIGNKQVVTGLSKDFYRRLGAYYGKLEQWIFEPKVADSLFNDYIKRADVKVLYKYRITDVQLANGYIKNITLESSDGTKLGKSIAAKVFIDCTYEGDLMAKAGVSYIIGREDNKQYGETYNGVQLMKGHQFPDGVDPYKIKGDSTSGLLWGISPAALSSDGTGDKLVQAYNYRICLTDNPANKIEITRPENYDSTKYELLLRLFDAQPNKRKLNHYFIWSRMPNNKTDINNRGGFSTDMIGMNHNYPEASYEERAEIIKAHKDYTQGLLYFYKTDPRVPQELRDEIQAWGYPKDEYTEDNHWSPQLYIRESRRMTGDYVMTQAHCEGRETVTDGIGMAAYTMDSHNCQRLLVKKDGKYIVKNEGNVEIGGGLPYPISYRSIIPKEEECKNLLVPVCLSASHIAYGSIRMEPVFMVLAQSAAIAAAEAINTGSVQTVDIKKVQALLHENPLLDDSFSEILIDDSELDLSINNDWEVIKKQGGYGPTFLKSKVRNGSPVRFSPHMEHEGKYKVYTYYHMRKDISPAITYSISNGIDSWTRVIHKDSVRIEGQTTGEWIELGTYNFQKSSMPYIEISTGDTSGAVIADAVLFIPVK</sequence>
<comment type="caution">
    <text evidence="7">The sequence shown here is derived from an EMBL/GenBank/DDBJ whole genome shotgun (WGS) entry which is preliminary data.</text>
</comment>
<dbReference type="PANTHER" id="PTHR43498">
    <property type="entry name" value="FERREDOXIN:COB-COM HETERODISULFIDE REDUCTASE SUBUNIT A"/>
    <property type="match status" value="1"/>
</dbReference>
<evidence type="ECO:0000256" key="3">
    <source>
        <dbReference type="ARBA" id="ARBA00023002"/>
    </source>
</evidence>
<keyword evidence="4" id="KW-0408">Iron</keyword>
<dbReference type="Proteomes" id="UP000019380">
    <property type="component" value="Unassembled WGS sequence"/>
</dbReference>
<feature type="domain" description="Golvesin/Xly CBD-like" evidence="6">
    <location>
        <begin position="534"/>
        <end position="663"/>
    </location>
</feature>
<evidence type="ECO:0000256" key="1">
    <source>
        <dbReference type="ARBA" id="ARBA00022485"/>
    </source>
</evidence>
<evidence type="ECO:0000313" key="7">
    <source>
        <dbReference type="EMBL" id="CDM06841.1"/>
    </source>
</evidence>
<dbReference type="AlphaFoldDB" id="D4VN98"/>
<dbReference type="SUPFAM" id="SSF51905">
    <property type="entry name" value="FAD/NAD(P)-binding domain"/>
    <property type="match status" value="1"/>
</dbReference>
<dbReference type="InterPro" id="IPR039650">
    <property type="entry name" value="HdrA-like"/>
</dbReference>
<dbReference type="PROSITE" id="PS51257">
    <property type="entry name" value="PROKAR_LIPOPROTEIN"/>
    <property type="match status" value="1"/>
</dbReference>
<evidence type="ECO:0000256" key="2">
    <source>
        <dbReference type="ARBA" id="ARBA00022723"/>
    </source>
</evidence>
<name>D4VN98_9BACE</name>
<keyword evidence="1" id="KW-0004">4Fe-4S</keyword>
<gene>
    <name evidence="7" type="ORF">BN890_44590</name>
</gene>
<dbReference type="PANTHER" id="PTHR43498:SF1">
    <property type="entry name" value="COB--COM HETERODISULFIDE REDUCTASE IRON-SULFUR SUBUNIT A"/>
    <property type="match status" value="1"/>
</dbReference>
<reference evidence="7 8" key="1">
    <citation type="submission" date="2013-12" db="EMBL/GenBank/DDBJ databases">
        <title>Improved hybrid genome assemblies of Bacteroides xylanisolvens SD CC 1b and Bacteroides xylanisolvens SD CC 2a using Illumina and 454 Sequencing.</title>
        <authorList>
            <person name="Ramaraj T."/>
            <person name="Sundararajan A."/>
            <person name="Mudge J."/>
            <person name="Schilkey F.D."/>
            <person name="Delvecchio V."/>
            <person name="Donlon M."/>
            <person name="Ziemer C."/>
        </authorList>
    </citation>
    <scope>NUCLEOTIDE SEQUENCE [LARGE SCALE GENOMIC DNA]</scope>
</reference>
<dbReference type="GO" id="GO:0051539">
    <property type="term" value="F:4 iron, 4 sulfur cluster binding"/>
    <property type="evidence" value="ECO:0007669"/>
    <property type="project" value="UniProtKB-KW"/>
</dbReference>
<dbReference type="InterPro" id="IPR033803">
    <property type="entry name" value="CBD-like_Golvesin-Xly"/>
</dbReference>
<dbReference type="Pfam" id="PF25275">
    <property type="entry name" value="Golvesin_C"/>
    <property type="match status" value="1"/>
</dbReference>
<dbReference type="Pfam" id="PF12831">
    <property type="entry name" value="FAD_oxidored"/>
    <property type="match status" value="1"/>
</dbReference>